<feature type="region of interest" description="Disordered" evidence="1">
    <location>
        <begin position="125"/>
        <end position="169"/>
    </location>
</feature>
<proteinExistence type="predicted"/>
<evidence type="ECO:0000313" key="3">
    <source>
        <dbReference type="Proteomes" id="UP001183643"/>
    </source>
</evidence>
<feature type="region of interest" description="Disordered" evidence="1">
    <location>
        <begin position="44"/>
        <end position="88"/>
    </location>
</feature>
<dbReference type="Proteomes" id="UP001183643">
    <property type="component" value="Unassembled WGS sequence"/>
</dbReference>
<dbReference type="EMBL" id="JAVDYB010000001">
    <property type="protein sequence ID" value="MDR7276005.1"/>
    <property type="molecule type" value="Genomic_DNA"/>
</dbReference>
<organism evidence="2 3">
    <name type="scientific">Catenuloplanes atrovinosus</name>
    <dbReference type="NCBI Taxonomy" id="137266"/>
    <lineage>
        <taxon>Bacteria</taxon>
        <taxon>Bacillati</taxon>
        <taxon>Actinomycetota</taxon>
        <taxon>Actinomycetes</taxon>
        <taxon>Micromonosporales</taxon>
        <taxon>Micromonosporaceae</taxon>
        <taxon>Catenuloplanes</taxon>
    </lineage>
</organism>
<dbReference type="AlphaFoldDB" id="A0AAE3YM14"/>
<evidence type="ECO:0000256" key="1">
    <source>
        <dbReference type="SAM" id="MobiDB-lite"/>
    </source>
</evidence>
<protein>
    <submittedName>
        <fullName evidence="2">Uncharacterized protein</fullName>
    </submittedName>
</protein>
<accession>A0AAE3YM14</accession>
<gene>
    <name evidence="2" type="ORF">J2S41_002783</name>
</gene>
<name>A0AAE3YM14_9ACTN</name>
<feature type="compositionally biased region" description="Low complexity" evidence="1">
    <location>
        <begin position="66"/>
        <end position="75"/>
    </location>
</feature>
<comment type="caution">
    <text evidence="2">The sequence shown here is derived from an EMBL/GenBank/DDBJ whole genome shotgun (WGS) entry which is preliminary data.</text>
</comment>
<feature type="compositionally biased region" description="Basic residues" evidence="1">
    <location>
        <begin position="50"/>
        <end position="65"/>
    </location>
</feature>
<keyword evidence="3" id="KW-1185">Reference proteome</keyword>
<sequence length="272" mass="29042">MSALTPPRPRRRAGRRCLAARPPTGLRAARSVVGGGYGSGIRVQAGSGHRCQHRGRWRPGARRAAGRSTAAGARWSRQRPGTSQGRIVPAPDWRWRRARSAPWAERAHRSMGRRRRRVAIRPAGPDTATCRAGARRPHVTRAHRRRRGTSPRRGSSRFPAGVERSARASVAPSATKYASAVHANVACVGVRSGDAVPELGAGEGLSPITERAGDLAVGRRPALAWLANATSLALPGGHRPPSALRAALEHAGGRYGSSSSACTSRYVTRECR</sequence>
<feature type="compositionally biased region" description="Basic residues" evidence="1">
    <location>
        <begin position="133"/>
        <end position="150"/>
    </location>
</feature>
<evidence type="ECO:0000313" key="2">
    <source>
        <dbReference type="EMBL" id="MDR7276005.1"/>
    </source>
</evidence>
<reference evidence="2" key="1">
    <citation type="submission" date="2023-07" db="EMBL/GenBank/DDBJ databases">
        <title>Sequencing the genomes of 1000 actinobacteria strains.</title>
        <authorList>
            <person name="Klenk H.-P."/>
        </authorList>
    </citation>
    <scope>NUCLEOTIDE SEQUENCE</scope>
    <source>
        <strain evidence="2">DSM 44707</strain>
    </source>
</reference>